<dbReference type="SUPFAM" id="SSF51182">
    <property type="entry name" value="RmlC-like cupins"/>
    <property type="match status" value="1"/>
</dbReference>
<dbReference type="EMBL" id="QWET01000001">
    <property type="protein sequence ID" value="RIH66965.1"/>
    <property type="molecule type" value="Genomic_DNA"/>
</dbReference>
<dbReference type="Pfam" id="PF02311">
    <property type="entry name" value="AraC_binding"/>
    <property type="match status" value="1"/>
</dbReference>
<protein>
    <submittedName>
        <fullName evidence="5">AraC family transcriptional regulator</fullName>
    </submittedName>
</protein>
<dbReference type="InterPro" id="IPR018060">
    <property type="entry name" value="HTH_AraC"/>
</dbReference>
<dbReference type="CDD" id="cd06976">
    <property type="entry name" value="cupin_MtlR-like_N"/>
    <property type="match status" value="1"/>
</dbReference>
<dbReference type="Gene3D" id="1.10.10.60">
    <property type="entry name" value="Homeodomain-like"/>
    <property type="match status" value="1"/>
</dbReference>
<dbReference type="InterPro" id="IPR018062">
    <property type="entry name" value="HTH_AraC-typ_CS"/>
</dbReference>
<dbReference type="Pfam" id="PF12833">
    <property type="entry name" value="HTH_18"/>
    <property type="match status" value="1"/>
</dbReference>
<evidence type="ECO:0000256" key="2">
    <source>
        <dbReference type="ARBA" id="ARBA00023125"/>
    </source>
</evidence>
<dbReference type="SUPFAM" id="SSF46689">
    <property type="entry name" value="Homeodomain-like"/>
    <property type="match status" value="2"/>
</dbReference>
<proteinExistence type="predicted"/>
<dbReference type="InterPro" id="IPR009057">
    <property type="entry name" value="Homeodomain-like_sf"/>
</dbReference>
<evidence type="ECO:0000256" key="1">
    <source>
        <dbReference type="ARBA" id="ARBA00023015"/>
    </source>
</evidence>
<dbReference type="PANTHER" id="PTHR43280:SF27">
    <property type="entry name" value="TRANSCRIPTIONAL REGULATOR MTLR"/>
    <property type="match status" value="1"/>
</dbReference>
<dbReference type="GO" id="GO:0003700">
    <property type="term" value="F:DNA-binding transcription factor activity"/>
    <property type="evidence" value="ECO:0007669"/>
    <property type="project" value="InterPro"/>
</dbReference>
<name>A0A399D4X9_9BACT</name>
<sequence>MKVHEIRLFKEPAKSFILYHEEKPFSPWHHHPEYELVFIKKGKGKRMVGDHIDRFEENDLVFVGSDIPHEWLCDQEYYRGEDQFLGEGIVVQFSHDFLGDKFFEIPENKPLKNFLSDSSRGFEIYGQCKGHIISRMYDMLNMNDTEQLYTLFSIFKLLSATDELNPLASPAFLETFRLNSNSPMQKALQFILQNFQKQMQISDLLQITNMSYTTFYNTFKYTYRMPFKSYLMNVRIGYACRLLMDATQDISEIAYESGFENLSNFNRQFKKIKGETPSRFQEQNMVVRH</sequence>
<keyword evidence="6" id="KW-1185">Reference proteome</keyword>
<evidence type="ECO:0000313" key="6">
    <source>
        <dbReference type="Proteomes" id="UP000266441"/>
    </source>
</evidence>
<dbReference type="RefSeq" id="WP_119347991.1">
    <property type="nucleotide sequence ID" value="NZ_QWET01000001.1"/>
</dbReference>
<comment type="caution">
    <text evidence="5">The sequence shown here is derived from an EMBL/GenBank/DDBJ whole genome shotgun (WGS) entry which is preliminary data.</text>
</comment>
<dbReference type="PANTHER" id="PTHR43280">
    <property type="entry name" value="ARAC-FAMILY TRANSCRIPTIONAL REGULATOR"/>
    <property type="match status" value="1"/>
</dbReference>
<keyword evidence="3" id="KW-0804">Transcription</keyword>
<dbReference type="InterPro" id="IPR020449">
    <property type="entry name" value="Tscrpt_reg_AraC-type_HTH"/>
</dbReference>
<dbReference type="InterPro" id="IPR003313">
    <property type="entry name" value="AraC-bd"/>
</dbReference>
<dbReference type="SMART" id="SM00342">
    <property type="entry name" value="HTH_ARAC"/>
    <property type="match status" value="1"/>
</dbReference>
<dbReference type="PROSITE" id="PS00041">
    <property type="entry name" value="HTH_ARAC_FAMILY_1"/>
    <property type="match status" value="1"/>
</dbReference>
<dbReference type="AlphaFoldDB" id="A0A399D4X9"/>
<dbReference type="Proteomes" id="UP000266441">
    <property type="component" value="Unassembled WGS sequence"/>
</dbReference>
<dbReference type="Gene3D" id="2.60.120.10">
    <property type="entry name" value="Jelly Rolls"/>
    <property type="match status" value="1"/>
</dbReference>
<dbReference type="InterPro" id="IPR011051">
    <property type="entry name" value="RmlC_Cupin_sf"/>
</dbReference>
<evidence type="ECO:0000256" key="3">
    <source>
        <dbReference type="ARBA" id="ARBA00023163"/>
    </source>
</evidence>
<feature type="domain" description="HTH araC/xylS-type" evidence="4">
    <location>
        <begin position="185"/>
        <end position="283"/>
    </location>
</feature>
<dbReference type="OrthoDB" id="2569619at2"/>
<evidence type="ECO:0000313" key="5">
    <source>
        <dbReference type="EMBL" id="RIH66965.1"/>
    </source>
</evidence>
<reference evidence="5 6" key="1">
    <citation type="journal article" date="2015" name="Int. J. Syst. Evol. Microbiol.">
        <title>Mariniphaga sediminis sp. nov., isolated from coastal sediment.</title>
        <authorList>
            <person name="Wang F.Q."/>
            <person name="Shen Q.Y."/>
            <person name="Chen G.J."/>
            <person name="Du Z.J."/>
        </authorList>
    </citation>
    <scope>NUCLEOTIDE SEQUENCE [LARGE SCALE GENOMIC DNA]</scope>
    <source>
        <strain evidence="5 6">SY21</strain>
    </source>
</reference>
<accession>A0A399D4X9</accession>
<keyword evidence="1" id="KW-0805">Transcription regulation</keyword>
<dbReference type="PROSITE" id="PS01124">
    <property type="entry name" value="HTH_ARAC_FAMILY_2"/>
    <property type="match status" value="1"/>
</dbReference>
<dbReference type="InterPro" id="IPR014710">
    <property type="entry name" value="RmlC-like_jellyroll"/>
</dbReference>
<dbReference type="GO" id="GO:0043565">
    <property type="term" value="F:sequence-specific DNA binding"/>
    <property type="evidence" value="ECO:0007669"/>
    <property type="project" value="InterPro"/>
</dbReference>
<dbReference type="PRINTS" id="PR00032">
    <property type="entry name" value="HTHARAC"/>
</dbReference>
<evidence type="ECO:0000259" key="4">
    <source>
        <dbReference type="PROSITE" id="PS01124"/>
    </source>
</evidence>
<keyword evidence="2" id="KW-0238">DNA-binding</keyword>
<organism evidence="5 6">
    <name type="scientific">Mariniphaga sediminis</name>
    <dbReference type="NCBI Taxonomy" id="1628158"/>
    <lineage>
        <taxon>Bacteria</taxon>
        <taxon>Pseudomonadati</taxon>
        <taxon>Bacteroidota</taxon>
        <taxon>Bacteroidia</taxon>
        <taxon>Marinilabiliales</taxon>
        <taxon>Prolixibacteraceae</taxon>
        <taxon>Mariniphaga</taxon>
    </lineage>
</organism>
<gene>
    <name evidence="5" type="ORF">D1164_00600</name>
</gene>